<evidence type="ECO:0000313" key="1">
    <source>
        <dbReference type="EMBL" id="GAA4132997.1"/>
    </source>
</evidence>
<dbReference type="Proteomes" id="UP001500101">
    <property type="component" value="Unassembled WGS sequence"/>
</dbReference>
<evidence type="ECO:0000313" key="2">
    <source>
        <dbReference type="Proteomes" id="UP001500101"/>
    </source>
</evidence>
<sequence length="943" mass="107035">MLGTANKYIFLLFISIGVLIGRAHAQEHVENGEVMLLVDSTLTLSAGLNSLVVAVRNDSDTTFEGSLNIKLPKGLDILGQTERKISLAAKKSWYISLKIRASSMSGLKAKHVIGILRNSYGEALFTKKIQINVPLFKSLKLFNESSFQTLKQVGDSVYIKIRVSNIGSTDESIKLLFSSPDRIGRSIFLEKSIQLASGGDTLISMAFVQEKYMLSRAHFTLRVNGLYENNDIFDQLTLTYSSLVSNRNFKDLNPNLQRSLSYSPNYIEWQTNNVLADRRTHFLRSEGKYALGRGTLSYSALMTKLDGLEKPLLNNSFLEYSQGKSAIAIGNFQENLEQSLFGRGIRYQHADTLKDIGYIVGAMERKSDLLGFYEHQNTGYSFFGKLQLGQFRPDRKYYEGQLIYDRNQLDSNVSVLWSNSFHIIPKRYQEFVQVKGFVAGAIQQYFGFGKNIGSVEPAVGLGLNVESRWRKMIFQSENFYSSAYYPGNKRGTIQFIQRVGKNWNKVMANFGFTYMKYAPDYFSVQFLNFQSEIARWEGNIYLPLSNFGSVSLTPSFNKDRTAMLTSFGQQDFHTQSWRLLSTWNARSRNLKQHLNLIAESAYLTNLSNDKSQFSYRADLTYHYQNFGVNATYQQGALQSSDLLSASFVTENQRDRFSLGARYDGKIGMNKFAWSSAIMLNSQLGYGKSYAGSFQLRYRVLANTEISAMVQLNYLQSIHSDAYLNQNSRIGVRQLFDYKKGPVQKRTSGDLHVFCYYDHNQNEVYDEGDEPASKYHFTVKDLLLYTDKSGKAKFKNLPYGQYGLFFPQKDHFMANNKTITIDQKQISVEIPLHRGGTLKSSINLSYIAGISMETNLNLDRFTLLAKNHVGKVFRIPSNIQGQFEWSLPEGGYEVVLDESSLGVNEIWEGEGVQVEIRSGVLNTIPDFVVKVKSKKIEVKRFGKG</sequence>
<proteinExistence type="predicted"/>
<evidence type="ECO:0008006" key="3">
    <source>
        <dbReference type="Google" id="ProtNLM"/>
    </source>
</evidence>
<dbReference type="SUPFAM" id="SSF49478">
    <property type="entry name" value="Cna protein B-type domain"/>
    <property type="match status" value="1"/>
</dbReference>
<name>A0ABP7YAG5_9SPHI</name>
<reference evidence="2" key="1">
    <citation type="journal article" date="2019" name="Int. J. Syst. Evol. Microbiol.">
        <title>The Global Catalogue of Microorganisms (GCM) 10K type strain sequencing project: providing services to taxonomists for standard genome sequencing and annotation.</title>
        <authorList>
            <consortium name="The Broad Institute Genomics Platform"/>
            <consortium name="The Broad Institute Genome Sequencing Center for Infectious Disease"/>
            <person name="Wu L."/>
            <person name="Ma J."/>
        </authorList>
    </citation>
    <scope>NUCLEOTIDE SEQUENCE [LARGE SCALE GENOMIC DNA]</scope>
    <source>
        <strain evidence="2">JCM 16704</strain>
    </source>
</reference>
<comment type="caution">
    <text evidence="1">The sequence shown here is derived from an EMBL/GenBank/DDBJ whole genome shotgun (WGS) entry which is preliminary data.</text>
</comment>
<organism evidence="1 2">
    <name type="scientific">Sphingobacterium kyonggiense</name>
    <dbReference type="NCBI Taxonomy" id="714075"/>
    <lineage>
        <taxon>Bacteria</taxon>
        <taxon>Pseudomonadati</taxon>
        <taxon>Bacteroidota</taxon>
        <taxon>Sphingobacteriia</taxon>
        <taxon>Sphingobacteriales</taxon>
        <taxon>Sphingobacteriaceae</taxon>
        <taxon>Sphingobacterium</taxon>
    </lineage>
</organism>
<gene>
    <name evidence="1" type="ORF">GCM10022216_04680</name>
</gene>
<accession>A0ABP7YAG5</accession>
<dbReference type="RefSeq" id="WP_344673071.1">
    <property type="nucleotide sequence ID" value="NZ_BAAAZI010000004.1"/>
</dbReference>
<dbReference type="EMBL" id="BAAAZI010000004">
    <property type="protein sequence ID" value="GAA4132997.1"/>
    <property type="molecule type" value="Genomic_DNA"/>
</dbReference>
<protein>
    <recommendedName>
        <fullName evidence="3">Outer membrane usher protein FimD/PapC</fullName>
    </recommendedName>
</protein>
<keyword evidence="2" id="KW-1185">Reference proteome</keyword>